<dbReference type="PANTHER" id="PTHR31084">
    <property type="entry name" value="ALPHA-L-FUCOSIDASE 2"/>
    <property type="match status" value="1"/>
</dbReference>
<name>A0A1E3A513_9FIRM</name>
<evidence type="ECO:0000313" key="3">
    <source>
        <dbReference type="EMBL" id="ODM03567.1"/>
    </source>
</evidence>
<evidence type="ECO:0000313" key="4">
    <source>
        <dbReference type="Proteomes" id="UP000094067"/>
    </source>
</evidence>
<dbReference type="SUPFAM" id="SSF48208">
    <property type="entry name" value="Six-hairpin glycosidases"/>
    <property type="match status" value="1"/>
</dbReference>
<dbReference type="PATRIC" id="fig|1432052.4.peg.4846"/>
<dbReference type="RefSeq" id="WP_069154005.1">
    <property type="nucleotide sequence ID" value="NZ_MCGH01000003.1"/>
</dbReference>
<dbReference type="Pfam" id="PF14498">
    <property type="entry name" value="Glyco_hyd_65N_2"/>
    <property type="match status" value="1"/>
</dbReference>
<dbReference type="PANTHER" id="PTHR31084:SF18">
    <property type="entry name" value="GLYCOSYL HYDROLASE FAMILY 95 N-TERMINAL DOMAIN-CONTAINING PROTEIN"/>
    <property type="match status" value="1"/>
</dbReference>
<proteinExistence type="predicted"/>
<dbReference type="PIRSF" id="PIRSF007663">
    <property type="entry name" value="UCP007663"/>
    <property type="match status" value="1"/>
</dbReference>
<protein>
    <submittedName>
        <fullName evidence="3">Uncharacterized protein</fullName>
    </submittedName>
</protein>
<dbReference type="Gene3D" id="1.50.10.10">
    <property type="match status" value="1"/>
</dbReference>
<dbReference type="AlphaFoldDB" id="A0A1E3A513"/>
<accession>A0A1E3A513</accession>
<dbReference type="Pfam" id="PF22124">
    <property type="entry name" value="Glyco_hydro_95_cat"/>
    <property type="match status" value="1"/>
</dbReference>
<dbReference type="InterPro" id="IPR054363">
    <property type="entry name" value="GH95_cat"/>
</dbReference>
<dbReference type="EMBL" id="MCGH01000003">
    <property type="protein sequence ID" value="ODM03567.1"/>
    <property type="molecule type" value="Genomic_DNA"/>
</dbReference>
<feature type="domain" description="Glycosyl hydrolase family 95 catalytic" evidence="2">
    <location>
        <begin position="257"/>
        <end position="665"/>
    </location>
</feature>
<dbReference type="InterPro" id="IPR027414">
    <property type="entry name" value="GH95_N_dom"/>
</dbReference>
<dbReference type="GO" id="GO:0005975">
    <property type="term" value="P:carbohydrate metabolic process"/>
    <property type="evidence" value="ECO:0007669"/>
    <property type="project" value="InterPro"/>
</dbReference>
<comment type="caution">
    <text evidence="3">The sequence shown here is derived from an EMBL/GenBank/DDBJ whole genome shotgun (WGS) entry which is preliminary data.</text>
</comment>
<dbReference type="InterPro" id="IPR012341">
    <property type="entry name" value="6hp_glycosidase-like_sf"/>
</dbReference>
<dbReference type="GO" id="GO:0004560">
    <property type="term" value="F:alpha-L-fucosidase activity"/>
    <property type="evidence" value="ECO:0007669"/>
    <property type="project" value="InterPro"/>
</dbReference>
<evidence type="ECO:0000259" key="2">
    <source>
        <dbReference type="Pfam" id="PF22124"/>
    </source>
</evidence>
<organism evidence="3 4">
    <name type="scientific">Eisenbergiella tayi</name>
    <dbReference type="NCBI Taxonomy" id="1432052"/>
    <lineage>
        <taxon>Bacteria</taxon>
        <taxon>Bacillati</taxon>
        <taxon>Bacillota</taxon>
        <taxon>Clostridia</taxon>
        <taxon>Lachnospirales</taxon>
        <taxon>Lachnospiraceae</taxon>
        <taxon>Eisenbergiella</taxon>
    </lineage>
</organism>
<dbReference type="InterPro" id="IPR016518">
    <property type="entry name" value="Alpha-L-fucosidase"/>
</dbReference>
<reference evidence="3 4" key="1">
    <citation type="submission" date="2016-07" db="EMBL/GenBank/DDBJ databases">
        <title>Characterization of isolates of Eisenbergiella tayi derived from blood cultures, using whole genome sequencing.</title>
        <authorList>
            <person name="Burdz T."/>
            <person name="Wiebe D."/>
            <person name="Huynh C."/>
            <person name="Bernard K."/>
        </authorList>
    </citation>
    <scope>NUCLEOTIDE SEQUENCE [LARGE SCALE GENOMIC DNA]</scope>
    <source>
        <strain evidence="3 4">NML 110608</strain>
    </source>
</reference>
<gene>
    <name evidence="3" type="ORF">BEI61_04365</name>
</gene>
<dbReference type="InterPro" id="IPR008928">
    <property type="entry name" value="6-hairpin_glycosidase_sf"/>
</dbReference>
<sequence>MKLWYDKPARFWHEALPIGNGRMGGMVHGGITRELIQLNEDSVWSGKHLNRINPDAKENLPVIRKLIREGRVEEAQRLAMYALSGVPNSQRSYQTAGECCLQMHHGDEVQDYRRELGLAEGISRVAYTVQGVRYIRESYVSYPENCMVMVLRTEDGTAFSFDCLLGRCHNATDEVEKVDEHTVCFTVDGGQEGISFAAALCAKTVGGFVRVIGEHLLVRDVREAYLYLDIETSFREADYRKVCLDRIRAAAVKEEADIRAVHKEDFGSVFNRLALSFELTDAGLEQIPTDERLRRVQAGERDMGLMELYFQYGRYLLMSSSRKGSLPANLQGIWNDKLYPVWESKFTININTEMNYWIAGSGNLSECQLPLFDLLERVKENGKETAQKMYGCRGSVAHHNTDLYGDTAPQDHCITSTFWVMGEAWLATHIWEHYLYTGDAAFLREHFDVLEQCVTFFYDFLIEDEEGNLVTSPSMSPENTYERADGTYGVLCESAVMDTEILMELFSCYINACRVLALDEEKVRKAACVMERFPKLKIGRYGQLMEWMEDYAEPEPGHRHISHVYGVYPGSSISYEKTGELMDAARVTLERRLANGGGHTGWSRAWIIGLWAHFREGRKAYENLQAILTMGTYPNLMDNHPLGEHDYVFQIDGNLGASAAVLEMLAYSRPDRLELLPAVTAETAGGRLRGMGLRSGGTLDMEWKDGKVLWYRIVPGRDTELVICVNGKTEEVKLQDGVEYCGK</sequence>
<evidence type="ECO:0000259" key="1">
    <source>
        <dbReference type="Pfam" id="PF14498"/>
    </source>
</evidence>
<dbReference type="Proteomes" id="UP000094067">
    <property type="component" value="Unassembled WGS sequence"/>
</dbReference>
<feature type="domain" description="Glycosyl hydrolase family 95 N-terminal" evidence="1">
    <location>
        <begin position="3"/>
        <end position="236"/>
    </location>
</feature>